<dbReference type="EMBL" id="JAHLQJ010000025">
    <property type="protein sequence ID" value="MBU5674310.1"/>
    <property type="molecule type" value="Genomic_DNA"/>
</dbReference>
<keyword evidence="1" id="KW-0732">Signal</keyword>
<proteinExistence type="predicted"/>
<gene>
    <name evidence="2" type="ORF">KQJ23_20935</name>
</gene>
<evidence type="ECO:0000313" key="2">
    <source>
        <dbReference type="EMBL" id="MBU5674310.1"/>
    </source>
</evidence>
<name>A0ABS6FYV8_9BACL</name>
<accession>A0ABS6FYV8</accession>
<protein>
    <recommendedName>
        <fullName evidence="4">Secreted protein</fullName>
    </recommendedName>
</protein>
<reference evidence="2 3" key="1">
    <citation type="submission" date="2021-06" db="EMBL/GenBank/DDBJ databases">
        <authorList>
            <person name="Sun Q."/>
            <person name="Li D."/>
        </authorList>
    </citation>
    <scope>NUCLEOTIDE SEQUENCE [LARGE SCALE GENOMIC DNA]</scope>
    <source>
        <strain evidence="2 3">MSJ-6</strain>
    </source>
</reference>
<sequence>MIKIKKLSIMTLLAVFLLSVGATSAFADLSNYESEPNNYYDTADVDVRYDMDKGTNYGYLTTGDLDYWHLLTNNARYYNISLLAPLPYLEYNVVVLERIPGQEGYTEVGRSFSINGVAGITVPGIKNNGVIPDYYAVVYCNNGFHNTETYKLIINPIY</sequence>
<evidence type="ECO:0000256" key="1">
    <source>
        <dbReference type="SAM" id="SignalP"/>
    </source>
</evidence>
<organism evidence="2 3">
    <name type="scientific">Paenibacillus brevis</name>
    <dbReference type="NCBI Taxonomy" id="2841508"/>
    <lineage>
        <taxon>Bacteria</taxon>
        <taxon>Bacillati</taxon>
        <taxon>Bacillota</taxon>
        <taxon>Bacilli</taxon>
        <taxon>Bacillales</taxon>
        <taxon>Paenibacillaceae</taxon>
        <taxon>Paenibacillus</taxon>
    </lineage>
</organism>
<comment type="caution">
    <text evidence="2">The sequence shown here is derived from an EMBL/GenBank/DDBJ whole genome shotgun (WGS) entry which is preliminary data.</text>
</comment>
<feature type="chain" id="PRO_5046386437" description="Secreted protein" evidence="1">
    <location>
        <begin position="28"/>
        <end position="158"/>
    </location>
</feature>
<feature type="signal peptide" evidence="1">
    <location>
        <begin position="1"/>
        <end position="27"/>
    </location>
</feature>
<dbReference type="Proteomes" id="UP000743001">
    <property type="component" value="Unassembled WGS sequence"/>
</dbReference>
<dbReference type="RefSeq" id="WP_216480877.1">
    <property type="nucleotide sequence ID" value="NZ_JAHLQJ010000025.1"/>
</dbReference>
<evidence type="ECO:0000313" key="3">
    <source>
        <dbReference type="Proteomes" id="UP000743001"/>
    </source>
</evidence>
<keyword evidence="3" id="KW-1185">Reference proteome</keyword>
<evidence type="ECO:0008006" key="4">
    <source>
        <dbReference type="Google" id="ProtNLM"/>
    </source>
</evidence>